<dbReference type="EMBL" id="CADCXU010030959">
    <property type="protein sequence ID" value="CAB0017208.1"/>
    <property type="molecule type" value="Genomic_DNA"/>
</dbReference>
<dbReference type="OrthoDB" id="428895at2759"/>
<keyword evidence="3" id="KW-0812">Transmembrane</keyword>
<keyword evidence="7" id="KW-1185">Reference proteome</keyword>
<evidence type="ECO:0000256" key="5">
    <source>
        <dbReference type="ARBA" id="ARBA00023136"/>
    </source>
</evidence>
<dbReference type="InterPro" id="IPR041875">
    <property type="entry name" value="Syntaxin-8_SNARE"/>
</dbReference>
<evidence type="ECO:0000256" key="1">
    <source>
        <dbReference type="ARBA" id="ARBA00004167"/>
    </source>
</evidence>
<name>A0A6H5HJB9_9HEMI</name>
<dbReference type="InterPro" id="IPR000727">
    <property type="entry name" value="T_SNARE_dom"/>
</dbReference>
<accession>A0A6H5HJB9</accession>
<dbReference type="Proteomes" id="UP000479000">
    <property type="component" value="Unassembled WGS sequence"/>
</dbReference>
<dbReference type="SUPFAM" id="SSF58038">
    <property type="entry name" value="SNARE fusion complex"/>
    <property type="match status" value="1"/>
</dbReference>
<evidence type="ECO:0000256" key="4">
    <source>
        <dbReference type="ARBA" id="ARBA00022989"/>
    </source>
</evidence>
<dbReference type="PANTHER" id="PTHR12791">
    <property type="entry name" value="GOLGI SNARE BET1-RELATED"/>
    <property type="match status" value="1"/>
</dbReference>
<proteinExistence type="predicted"/>
<dbReference type="AlphaFoldDB" id="A0A6H5HJB9"/>
<dbReference type="GO" id="GO:0016020">
    <property type="term" value="C:membrane"/>
    <property type="evidence" value="ECO:0007669"/>
    <property type="project" value="UniProtKB-SubCell"/>
</dbReference>
<sequence length="231" mass="26224">MALVDTGSDLWLVEYESCEKLYCDILRRLGERDAQPRGSNGFNTASASVRILLSQFNIELSQLEDRLKASPHITYGERERRQRLVEDLQSKFIHMTKLHNSVPNQFERRELFSGSSWQNYSEDDSDAPLLGANLSVDQMKEQQRRILAEQDRGLENLSDIIGRQKNISLAISNEVGAQNDIIDDIGARMEATTSGIRNTTANVTLVSREDSTWVYWMIILILFLCIVGVAI</sequence>
<comment type="subcellular location">
    <subcellularLocation>
        <location evidence="1">Membrane</location>
        <topology evidence="1">Single-pass membrane protein</topology>
    </subcellularLocation>
</comment>
<keyword evidence="5" id="KW-0472">Membrane</keyword>
<evidence type="ECO:0000313" key="7">
    <source>
        <dbReference type="Proteomes" id="UP000479000"/>
    </source>
</evidence>
<gene>
    <name evidence="6" type="ORF">NTEN_LOCUS21250</name>
</gene>
<protein>
    <submittedName>
        <fullName evidence="6">Uncharacterized protein</fullName>
    </submittedName>
</protein>
<organism evidence="6 7">
    <name type="scientific">Nesidiocoris tenuis</name>
    <dbReference type="NCBI Taxonomy" id="355587"/>
    <lineage>
        <taxon>Eukaryota</taxon>
        <taxon>Metazoa</taxon>
        <taxon>Ecdysozoa</taxon>
        <taxon>Arthropoda</taxon>
        <taxon>Hexapoda</taxon>
        <taxon>Insecta</taxon>
        <taxon>Pterygota</taxon>
        <taxon>Neoptera</taxon>
        <taxon>Paraneoptera</taxon>
        <taxon>Hemiptera</taxon>
        <taxon>Heteroptera</taxon>
        <taxon>Panheteroptera</taxon>
        <taxon>Cimicomorpha</taxon>
        <taxon>Miridae</taxon>
        <taxon>Dicyphina</taxon>
        <taxon>Nesidiocoris</taxon>
    </lineage>
</organism>
<keyword evidence="4" id="KW-1133">Transmembrane helix</keyword>
<dbReference type="PROSITE" id="PS50192">
    <property type="entry name" value="T_SNARE"/>
    <property type="match status" value="1"/>
</dbReference>
<dbReference type="SMART" id="SM00397">
    <property type="entry name" value="t_SNARE"/>
    <property type="match status" value="1"/>
</dbReference>
<evidence type="ECO:0000256" key="2">
    <source>
        <dbReference type="ARBA" id="ARBA00022448"/>
    </source>
</evidence>
<dbReference type="CDD" id="cd15852">
    <property type="entry name" value="SNARE_Syntaxin8"/>
    <property type="match status" value="1"/>
</dbReference>
<dbReference type="Gene3D" id="1.20.5.110">
    <property type="match status" value="1"/>
</dbReference>
<evidence type="ECO:0000313" key="6">
    <source>
        <dbReference type="EMBL" id="CAB0017208.1"/>
    </source>
</evidence>
<dbReference type="GO" id="GO:0005794">
    <property type="term" value="C:Golgi apparatus"/>
    <property type="evidence" value="ECO:0007669"/>
    <property type="project" value="UniProtKB-ARBA"/>
</dbReference>
<reference evidence="6 7" key="1">
    <citation type="submission" date="2020-02" db="EMBL/GenBank/DDBJ databases">
        <authorList>
            <person name="Ferguson B K."/>
        </authorList>
    </citation>
    <scope>NUCLEOTIDE SEQUENCE [LARGE SCALE GENOMIC DNA]</scope>
</reference>
<keyword evidence="2" id="KW-0813">Transport</keyword>
<evidence type="ECO:0000256" key="3">
    <source>
        <dbReference type="ARBA" id="ARBA00022692"/>
    </source>
</evidence>